<dbReference type="PANTHER" id="PTHR31302">
    <property type="entry name" value="TRANSMEMBRANE PROTEIN WITH METALLOPHOSPHOESTERASE DOMAIN-RELATED"/>
    <property type="match status" value="1"/>
</dbReference>
<dbReference type="PATRIC" id="fig|52.7.peg.998"/>
<dbReference type="InterPro" id="IPR004843">
    <property type="entry name" value="Calcineurin-like_PHP"/>
</dbReference>
<dbReference type="InterPro" id="IPR051158">
    <property type="entry name" value="Metallophosphoesterase_sf"/>
</dbReference>
<dbReference type="Gene3D" id="3.60.21.10">
    <property type="match status" value="1"/>
</dbReference>
<dbReference type="SUPFAM" id="SSF56300">
    <property type="entry name" value="Metallo-dependent phosphatases"/>
    <property type="match status" value="1"/>
</dbReference>
<organism evidence="5 6">
    <name type="scientific">Chondromyces crocatus</name>
    <dbReference type="NCBI Taxonomy" id="52"/>
    <lineage>
        <taxon>Bacteria</taxon>
        <taxon>Pseudomonadati</taxon>
        <taxon>Myxococcota</taxon>
        <taxon>Polyangia</taxon>
        <taxon>Polyangiales</taxon>
        <taxon>Polyangiaceae</taxon>
        <taxon>Chondromyces</taxon>
    </lineage>
</organism>
<dbReference type="RefSeq" id="WP_050429265.1">
    <property type="nucleotide sequence ID" value="NZ_CP012159.1"/>
</dbReference>
<evidence type="ECO:0000256" key="2">
    <source>
        <dbReference type="ARBA" id="ARBA00022801"/>
    </source>
</evidence>
<reference evidence="5 6" key="1">
    <citation type="submission" date="2015-07" db="EMBL/GenBank/DDBJ databases">
        <title>Genome analysis of myxobacterium Chondromyces crocatus Cm c5 reveals a high potential for natural compound synthesis and the genetic basis for the loss of fruiting body formation.</title>
        <authorList>
            <person name="Zaburannyi N."/>
            <person name="Bunk B."/>
            <person name="Maier J."/>
            <person name="Overmann J."/>
            <person name="Mueller R."/>
        </authorList>
    </citation>
    <scope>NUCLEOTIDE SEQUENCE [LARGE SCALE GENOMIC DNA]</scope>
    <source>
        <strain evidence="5 6">Cm c5</strain>
    </source>
</reference>
<dbReference type="CDD" id="cd07385">
    <property type="entry name" value="MPP_YkuE_C"/>
    <property type="match status" value="1"/>
</dbReference>
<dbReference type="GO" id="GO:0046872">
    <property type="term" value="F:metal ion binding"/>
    <property type="evidence" value="ECO:0007669"/>
    <property type="project" value="UniProtKB-KW"/>
</dbReference>
<name>A0A0K1E7H1_CHOCO</name>
<dbReference type="InterPro" id="IPR029052">
    <property type="entry name" value="Metallo-depent_PP-like"/>
</dbReference>
<keyword evidence="3" id="KW-0812">Transmembrane</keyword>
<evidence type="ECO:0000259" key="4">
    <source>
        <dbReference type="Pfam" id="PF00149"/>
    </source>
</evidence>
<dbReference type="KEGG" id="ccro:CMC5_009300"/>
<dbReference type="Proteomes" id="UP000067626">
    <property type="component" value="Chromosome"/>
</dbReference>
<feature type="domain" description="Calcineurin-like phosphoesterase" evidence="4">
    <location>
        <begin position="160"/>
        <end position="321"/>
    </location>
</feature>
<feature type="transmembrane region" description="Helical" evidence="3">
    <location>
        <begin position="82"/>
        <end position="106"/>
    </location>
</feature>
<keyword evidence="2" id="KW-0378">Hydrolase</keyword>
<keyword evidence="3" id="KW-0472">Membrane</keyword>
<feature type="transmembrane region" description="Helical" evidence="3">
    <location>
        <begin position="30"/>
        <end position="54"/>
    </location>
</feature>
<dbReference type="AlphaFoldDB" id="A0A0K1E7H1"/>
<dbReference type="GO" id="GO:0016020">
    <property type="term" value="C:membrane"/>
    <property type="evidence" value="ECO:0007669"/>
    <property type="project" value="GOC"/>
</dbReference>
<keyword evidence="6" id="KW-1185">Reference proteome</keyword>
<dbReference type="GO" id="GO:0009245">
    <property type="term" value="P:lipid A biosynthetic process"/>
    <property type="evidence" value="ECO:0007669"/>
    <property type="project" value="TreeGrafter"/>
</dbReference>
<sequence length="388" mass="41585">MSRFAIYLFVFTAVCQVPFGLGLHHVLQRLAVPGALPLALVTSISATLLLRVPLRRMMADKPRKGPGAQLSLLADELYFTHWCAAFGATMFFLPGLLVLGLTYLVAPASLPLGVGALAAGCYAVALVISLYGVLIGRRWLRVRTLDVAVPGLGAAFDGYRIVQLSDLHVGSMCPRERIDAWVERANALEPDLVALTGDYITSGTAFHDDVAAALGALRARDGVVAVMGNHDYFGEGDPLIERLRAAGITVLRNEHTQIARAGDRFTLAGVDDVWTRRADVDRTVAGRDPALPLIVLAHDPALFPKFAAKGAHLVLSGHTHWGQLAAPIAPTRHNLARLAYRFHAGVYRDGDAMLYVHPGMGTTGPPLRVGAPPEITVLRLRTPGASEA</sequence>
<evidence type="ECO:0000256" key="3">
    <source>
        <dbReference type="SAM" id="Phobius"/>
    </source>
</evidence>
<evidence type="ECO:0000256" key="1">
    <source>
        <dbReference type="ARBA" id="ARBA00022723"/>
    </source>
</evidence>
<dbReference type="EMBL" id="CP012159">
    <property type="protein sequence ID" value="AKT36809.1"/>
    <property type="molecule type" value="Genomic_DNA"/>
</dbReference>
<dbReference type="PANTHER" id="PTHR31302:SF31">
    <property type="entry name" value="PHOSPHODIESTERASE YAEI"/>
    <property type="match status" value="1"/>
</dbReference>
<feature type="transmembrane region" description="Helical" evidence="3">
    <location>
        <begin position="112"/>
        <end position="134"/>
    </location>
</feature>
<keyword evidence="3" id="KW-1133">Transmembrane helix</keyword>
<keyword evidence="1" id="KW-0479">Metal-binding</keyword>
<dbReference type="GO" id="GO:0008758">
    <property type="term" value="F:UDP-2,3-diacylglucosamine hydrolase activity"/>
    <property type="evidence" value="ECO:0007669"/>
    <property type="project" value="TreeGrafter"/>
</dbReference>
<accession>A0A0K1E7H1</accession>
<gene>
    <name evidence="5" type="ORF">CMC5_009300</name>
</gene>
<dbReference type="Pfam" id="PF00149">
    <property type="entry name" value="Metallophos"/>
    <property type="match status" value="1"/>
</dbReference>
<protein>
    <recommendedName>
        <fullName evidence="4">Calcineurin-like phosphoesterase domain-containing protein</fullName>
    </recommendedName>
</protein>
<proteinExistence type="predicted"/>
<evidence type="ECO:0000313" key="6">
    <source>
        <dbReference type="Proteomes" id="UP000067626"/>
    </source>
</evidence>
<evidence type="ECO:0000313" key="5">
    <source>
        <dbReference type="EMBL" id="AKT36809.1"/>
    </source>
</evidence>